<gene>
    <name evidence="4" type="ORF">TWF694_003832</name>
</gene>
<keyword evidence="5" id="KW-1185">Reference proteome</keyword>
<dbReference type="PRINTS" id="PR00081">
    <property type="entry name" value="GDHRDH"/>
</dbReference>
<dbReference type="PANTHER" id="PTHR43008:SF4">
    <property type="entry name" value="CHAIN DEHYDROGENASE, PUTATIVE (AFU_ORTHOLOGUE AFUA_4G08710)-RELATED"/>
    <property type="match status" value="1"/>
</dbReference>
<evidence type="ECO:0000313" key="5">
    <source>
        <dbReference type="Proteomes" id="UP001365542"/>
    </source>
</evidence>
<dbReference type="FunFam" id="3.40.50.720:FF:000084">
    <property type="entry name" value="Short-chain dehydrogenase reductase"/>
    <property type="match status" value="1"/>
</dbReference>
<dbReference type="InterPro" id="IPR002347">
    <property type="entry name" value="SDR_fam"/>
</dbReference>
<reference evidence="4 5" key="1">
    <citation type="submission" date="2019-10" db="EMBL/GenBank/DDBJ databases">
        <authorList>
            <person name="Palmer J.M."/>
        </authorList>
    </citation>
    <scope>NUCLEOTIDE SEQUENCE [LARGE SCALE GENOMIC DNA]</scope>
    <source>
        <strain evidence="4 5">TWF694</strain>
    </source>
</reference>
<evidence type="ECO:0000256" key="3">
    <source>
        <dbReference type="ARBA" id="ARBA00023002"/>
    </source>
</evidence>
<dbReference type="Proteomes" id="UP001365542">
    <property type="component" value="Unassembled WGS sequence"/>
</dbReference>
<accession>A0AAV9WZP6</accession>
<dbReference type="InterPro" id="IPR020904">
    <property type="entry name" value="Sc_DH/Rdtase_CS"/>
</dbReference>
<evidence type="ECO:0000313" key="4">
    <source>
        <dbReference type="EMBL" id="KAK6530480.1"/>
    </source>
</evidence>
<keyword evidence="2" id="KW-0521">NADP</keyword>
<protein>
    <submittedName>
        <fullName evidence="4">Uncharacterized protein</fullName>
    </submittedName>
</protein>
<dbReference type="PROSITE" id="PS00061">
    <property type="entry name" value="ADH_SHORT"/>
    <property type="match status" value="1"/>
</dbReference>
<organism evidence="4 5">
    <name type="scientific">Orbilia ellipsospora</name>
    <dbReference type="NCBI Taxonomy" id="2528407"/>
    <lineage>
        <taxon>Eukaryota</taxon>
        <taxon>Fungi</taxon>
        <taxon>Dikarya</taxon>
        <taxon>Ascomycota</taxon>
        <taxon>Pezizomycotina</taxon>
        <taxon>Orbiliomycetes</taxon>
        <taxon>Orbiliales</taxon>
        <taxon>Orbiliaceae</taxon>
        <taxon>Orbilia</taxon>
    </lineage>
</organism>
<keyword evidence="3" id="KW-0560">Oxidoreductase</keyword>
<dbReference type="Pfam" id="PF13561">
    <property type="entry name" value="adh_short_C2"/>
    <property type="match status" value="1"/>
</dbReference>
<evidence type="ECO:0000256" key="2">
    <source>
        <dbReference type="ARBA" id="ARBA00022857"/>
    </source>
</evidence>
<comment type="similarity">
    <text evidence="1">Belongs to the short-chain dehydrogenases/reductases (SDR) family.</text>
</comment>
<dbReference type="PANTHER" id="PTHR43008">
    <property type="entry name" value="BENZIL REDUCTASE"/>
    <property type="match status" value="1"/>
</dbReference>
<dbReference type="InterPro" id="IPR036291">
    <property type="entry name" value="NAD(P)-bd_dom_sf"/>
</dbReference>
<evidence type="ECO:0000256" key="1">
    <source>
        <dbReference type="ARBA" id="ARBA00006484"/>
    </source>
</evidence>
<dbReference type="GO" id="GO:0050664">
    <property type="term" value="F:oxidoreductase activity, acting on NAD(P)H, oxygen as acceptor"/>
    <property type="evidence" value="ECO:0007669"/>
    <property type="project" value="TreeGrafter"/>
</dbReference>
<dbReference type="SUPFAM" id="SSF51735">
    <property type="entry name" value="NAD(P)-binding Rossmann-fold domains"/>
    <property type="match status" value="1"/>
</dbReference>
<comment type="caution">
    <text evidence="4">The sequence shown here is derived from an EMBL/GenBank/DDBJ whole genome shotgun (WGS) entry which is preliminary data.</text>
</comment>
<name>A0AAV9WZP6_9PEZI</name>
<dbReference type="GO" id="GO:0016616">
    <property type="term" value="F:oxidoreductase activity, acting on the CH-OH group of donors, NAD or NADP as acceptor"/>
    <property type="evidence" value="ECO:0007669"/>
    <property type="project" value="UniProtKB-ARBA"/>
</dbReference>
<dbReference type="Gene3D" id="3.40.50.720">
    <property type="entry name" value="NAD(P)-binding Rossmann-like Domain"/>
    <property type="match status" value="1"/>
</dbReference>
<dbReference type="AlphaFoldDB" id="A0AAV9WZP6"/>
<sequence>MSPTAVVATNGTANAVNGNGTTKPTLTTGNEMLEAAHQARANAISTLPDAGFDWRITLEGKVIAITGANRGIGLGIAEVCLANSAKKVYSLDLLQPTEEFTALQKRFPNRLEYIHTDVTVEDSIQNAVDKIVENDGAIHGMVANAGMTKHQPALDFDRAQLEKLFNLNFFGAYFCCTIVAKKFIELGIKGSIILTASKVADGPNRAAPSAPYGGTKAAVRNIAKTMGMEWSKYGIRVNSISPGFVKTAMTYYVESAPDWDLKMQYYGGMPRLGLPQELGGAYTFLLSDSASYISGIDIPVSGCVGAW</sequence>
<proteinExistence type="inferred from homology"/>
<dbReference type="EMBL" id="JAVHJO010000013">
    <property type="protein sequence ID" value="KAK6530480.1"/>
    <property type="molecule type" value="Genomic_DNA"/>
</dbReference>